<comment type="caution">
    <text evidence="5">The sequence shown here is derived from an EMBL/GenBank/DDBJ whole genome shotgun (WGS) entry which is preliminary data.</text>
</comment>
<evidence type="ECO:0000256" key="3">
    <source>
        <dbReference type="PROSITE-ProRule" id="PRU00339"/>
    </source>
</evidence>
<keyword evidence="2 3" id="KW-0802">TPR repeat</keyword>
<organism evidence="5 6">
    <name type="scientific">Paramecium pentaurelia</name>
    <dbReference type="NCBI Taxonomy" id="43138"/>
    <lineage>
        <taxon>Eukaryota</taxon>
        <taxon>Sar</taxon>
        <taxon>Alveolata</taxon>
        <taxon>Ciliophora</taxon>
        <taxon>Intramacronucleata</taxon>
        <taxon>Oligohymenophorea</taxon>
        <taxon>Peniculida</taxon>
        <taxon>Parameciidae</taxon>
        <taxon>Paramecium</taxon>
    </lineage>
</organism>
<reference evidence="5" key="1">
    <citation type="submission" date="2021-01" db="EMBL/GenBank/DDBJ databases">
        <authorList>
            <consortium name="Genoscope - CEA"/>
            <person name="William W."/>
        </authorList>
    </citation>
    <scope>NUCLEOTIDE SEQUENCE</scope>
</reference>
<dbReference type="Pfam" id="PF12895">
    <property type="entry name" value="ANAPC3"/>
    <property type="match status" value="1"/>
</dbReference>
<evidence type="ECO:0000256" key="4">
    <source>
        <dbReference type="SAM" id="Coils"/>
    </source>
</evidence>
<dbReference type="Proteomes" id="UP000689195">
    <property type="component" value="Unassembled WGS sequence"/>
</dbReference>
<dbReference type="OrthoDB" id="311088at2759"/>
<keyword evidence="4" id="KW-0175">Coiled coil</keyword>
<proteinExistence type="predicted"/>
<feature type="repeat" description="TPR" evidence="3">
    <location>
        <begin position="298"/>
        <end position="331"/>
    </location>
</feature>
<keyword evidence="6" id="KW-1185">Reference proteome</keyword>
<name>A0A8S1YQR3_9CILI</name>
<dbReference type="EMBL" id="CAJJDO010000191">
    <property type="protein sequence ID" value="CAD8213934.1"/>
    <property type="molecule type" value="Genomic_DNA"/>
</dbReference>
<feature type="coiled-coil region" evidence="4">
    <location>
        <begin position="134"/>
        <end position="161"/>
    </location>
</feature>
<evidence type="ECO:0000313" key="6">
    <source>
        <dbReference type="Proteomes" id="UP000689195"/>
    </source>
</evidence>
<dbReference type="AlphaFoldDB" id="A0A8S1YQR3"/>
<gene>
    <name evidence="5" type="ORF">PPENT_87.1.T1910002</name>
</gene>
<accession>A0A8S1YQR3</accession>
<evidence type="ECO:0000256" key="1">
    <source>
        <dbReference type="ARBA" id="ARBA00022737"/>
    </source>
</evidence>
<protein>
    <recommendedName>
        <fullName evidence="7">Tetratricopeptide repeat protein</fullName>
    </recommendedName>
</protein>
<evidence type="ECO:0008006" key="7">
    <source>
        <dbReference type="Google" id="ProtNLM"/>
    </source>
</evidence>
<dbReference type="PROSITE" id="PS50293">
    <property type="entry name" value="TPR_REGION"/>
    <property type="match status" value="1"/>
</dbReference>
<dbReference type="PROSITE" id="PS50005">
    <property type="entry name" value="TPR"/>
    <property type="match status" value="2"/>
</dbReference>
<sequence length="352" mass="41438">MNEIGGFRVKCSIEQHEFIELACLNKQCKANRIYCHQCLKKGDHIAHLQDQKTLVELINFFHEMEQESENLISKLCSIINELKELTLELNQGLRKKYQFSKERLQKQNARQLNSTLDQIIQFDEFKTGLLTELEPQYNNLINKLKRQIKDLKLDQKQDINKQQPFSLLIEQTNKYQYNKQQKEIDKVEELFQKGYRLQLDNSNYRRALEFIDSALSINPNHFQSLYLKAKCLYMLGDLNTAIIWAGQALAINPQHVDSLQIIGESIREMGKFEEALKIFDKALIINPNNDFSLYLKGLHIYIYIGKCLQSLQKYQEAIIFYKKSTLINPQNLLSKKGIIECERQTHKNKLFR</sequence>
<evidence type="ECO:0000256" key="2">
    <source>
        <dbReference type="ARBA" id="ARBA00022803"/>
    </source>
</evidence>
<evidence type="ECO:0000313" key="5">
    <source>
        <dbReference type="EMBL" id="CAD8213934.1"/>
    </source>
</evidence>
<feature type="repeat" description="TPR" evidence="3">
    <location>
        <begin position="256"/>
        <end position="289"/>
    </location>
</feature>
<dbReference type="PANTHER" id="PTHR44943">
    <property type="entry name" value="CELLULOSE SYNTHASE OPERON PROTEIN C"/>
    <property type="match status" value="1"/>
</dbReference>
<keyword evidence="1" id="KW-0677">Repeat</keyword>
<dbReference type="InterPro" id="IPR019734">
    <property type="entry name" value="TPR_rpt"/>
</dbReference>
<dbReference type="InterPro" id="IPR051685">
    <property type="entry name" value="Ycf3/AcsC/BcsC/TPR_MFPF"/>
</dbReference>
<dbReference type="SMART" id="SM00028">
    <property type="entry name" value="TPR"/>
    <property type="match status" value="4"/>
</dbReference>
<dbReference type="PANTHER" id="PTHR44943:SF4">
    <property type="entry name" value="TPR REPEAT-CONTAINING PROTEIN MJ0798"/>
    <property type="match status" value="1"/>
</dbReference>